<accession>A0A845QIL3</accession>
<sequence>MKRVNRIIRHPLWQGAMAQIESMEETRVYCKHDLTHLLDTARLACIENLEESLGVSKELIYAAALLHDIGRGLEYVQGISHDEASCALAGTILSETGFCEGECAAIIEAIGAHRQPDTRLRPDLAGLLYRADKGSRNCFYCKQQDVCNWSEDKKNKEIKD</sequence>
<keyword evidence="3" id="KW-1185">Reference proteome</keyword>
<comment type="caution">
    <text evidence="2">The sequence shown here is derived from an EMBL/GenBank/DDBJ whole genome shotgun (WGS) entry which is preliminary data.</text>
</comment>
<name>A0A845QIL3_9FIRM</name>
<dbReference type="AlphaFoldDB" id="A0A845QIL3"/>
<feature type="domain" description="HD/PDEase" evidence="1">
    <location>
        <begin position="29"/>
        <end position="146"/>
    </location>
</feature>
<dbReference type="Gene3D" id="1.10.3210.10">
    <property type="entry name" value="Hypothetical protein af1432"/>
    <property type="match status" value="1"/>
</dbReference>
<dbReference type="Pfam" id="PF01966">
    <property type="entry name" value="HD"/>
    <property type="match status" value="1"/>
</dbReference>
<evidence type="ECO:0000313" key="3">
    <source>
        <dbReference type="Proteomes" id="UP000446866"/>
    </source>
</evidence>
<dbReference type="Proteomes" id="UP000446866">
    <property type="component" value="Unassembled WGS sequence"/>
</dbReference>
<protein>
    <submittedName>
        <fullName evidence="2">HD domain-containing protein</fullName>
    </submittedName>
</protein>
<dbReference type="InterPro" id="IPR006675">
    <property type="entry name" value="HDIG_dom"/>
</dbReference>
<dbReference type="InterPro" id="IPR006674">
    <property type="entry name" value="HD_domain"/>
</dbReference>
<dbReference type="SMART" id="SM00471">
    <property type="entry name" value="HDc"/>
    <property type="match status" value="1"/>
</dbReference>
<dbReference type="NCBIfam" id="TIGR00277">
    <property type="entry name" value="HDIG"/>
    <property type="match status" value="1"/>
</dbReference>
<evidence type="ECO:0000259" key="1">
    <source>
        <dbReference type="SMART" id="SM00471"/>
    </source>
</evidence>
<reference evidence="2 3" key="1">
    <citation type="submission" date="2018-08" db="EMBL/GenBank/DDBJ databases">
        <title>Murine metabolic-syndrome-specific gut microbial biobank.</title>
        <authorList>
            <person name="Liu C."/>
        </authorList>
    </citation>
    <scope>NUCLEOTIDE SEQUENCE [LARGE SCALE GENOMIC DNA]</scope>
    <source>
        <strain evidence="2 3">28</strain>
    </source>
</reference>
<organism evidence="2 3">
    <name type="scientific">Anaerotruncus colihominis</name>
    <dbReference type="NCBI Taxonomy" id="169435"/>
    <lineage>
        <taxon>Bacteria</taxon>
        <taxon>Bacillati</taxon>
        <taxon>Bacillota</taxon>
        <taxon>Clostridia</taxon>
        <taxon>Eubacteriales</taxon>
        <taxon>Oscillospiraceae</taxon>
        <taxon>Anaerotruncus</taxon>
    </lineage>
</organism>
<dbReference type="SUPFAM" id="SSF109604">
    <property type="entry name" value="HD-domain/PDEase-like"/>
    <property type="match status" value="1"/>
</dbReference>
<dbReference type="InterPro" id="IPR003607">
    <property type="entry name" value="HD/PDEase_dom"/>
</dbReference>
<gene>
    <name evidence="2" type="ORF">D0435_09930</name>
</gene>
<dbReference type="EMBL" id="QXWK01000017">
    <property type="protein sequence ID" value="NBH61970.1"/>
    <property type="molecule type" value="Genomic_DNA"/>
</dbReference>
<evidence type="ECO:0000313" key="2">
    <source>
        <dbReference type="EMBL" id="NBH61970.1"/>
    </source>
</evidence>
<proteinExistence type="predicted"/>
<dbReference type="CDD" id="cd00077">
    <property type="entry name" value="HDc"/>
    <property type="match status" value="1"/>
</dbReference>